<dbReference type="PANTHER" id="PTHR43818:SF10">
    <property type="entry name" value="NADH-DEPENDENT DEHYDROGENASE-RELATED"/>
    <property type="match status" value="1"/>
</dbReference>
<organism evidence="3">
    <name type="scientific">marine metagenome</name>
    <dbReference type="NCBI Taxonomy" id="408172"/>
    <lineage>
        <taxon>unclassified sequences</taxon>
        <taxon>metagenomes</taxon>
        <taxon>ecological metagenomes</taxon>
    </lineage>
</organism>
<dbReference type="InterPro" id="IPR043906">
    <property type="entry name" value="Gfo/Idh/MocA_OxRdtase_bact_C"/>
</dbReference>
<accession>A0A382ATJ8</accession>
<proteinExistence type="predicted"/>
<dbReference type="PANTHER" id="PTHR43818">
    <property type="entry name" value="BCDNA.GH03377"/>
    <property type="match status" value="1"/>
</dbReference>
<dbReference type="InterPro" id="IPR036291">
    <property type="entry name" value="NAD(P)-bd_dom_sf"/>
</dbReference>
<dbReference type="Gene3D" id="3.40.50.720">
    <property type="entry name" value="NAD(P)-binding Rossmann-like Domain"/>
    <property type="match status" value="1"/>
</dbReference>
<dbReference type="Gene3D" id="3.30.360.10">
    <property type="entry name" value="Dihydrodipicolinate Reductase, domain 2"/>
    <property type="match status" value="1"/>
</dbReference>
<dbReference type="Pfam" id="PF19051">
    <property type="entry name" value="GFO_IDH_MocA_C2"/>
    <property type="match status" value="1"/>
</dbReference>
<feature type="domain" description="Gfo/Idh/MocA-like oxidoreductase N-terminal" evidence="1">
    <location>
        <begin position="37"/>
        <end position="151"/>
    </location>
</feature>
<gene>
    <name evidence="3" type="ORF">METZ01_LOCUS157548</name>
</gene>
<dbReference type="AlphaFoldDB" id="A0A382ATJ8"/>
<protein>
    <recommendedName>
        <fullName evidence="4">Gfo/Idh/MocA-like oxidoreductase N-terminal domain-containing protein</fullName>
    </recommendedName>
</protein>
<dbReference type="SUPFAM" id="SSF51735">
    <property type="entry name" value="NAD(P)-binding Rossmann-fold domains"/>
    <property type="match status" value="1"/>
</dbReference>
<dbReference type="InterPro" id="IPR050463">
    <property type="entry name" value="Gfo/Idh/MocA_oxidrdct_glycsds"/>
</dbReference>
<dbReference type="InterPro" id="IPR000683">
    <property type="entry name" value="Gfo/Idh/MocA-like_OxRdtase_N"/>
</dbReference>
<reference evidence="3" key="1">
    <citation type="submission" date="2018-05" db="EMBL/GenBank/DDBJ databases">
        <authorList>
            <person name="Lanie J.A."/>
            <person name="Ng W.-L."/>
            <person name="Kazmierczak K.M."/>
            <person name="Andrzejewski T.M."/>
            <person name="Davidsen T.M."/>
            <person name="Wayne K.J."/>
            <person name="Tettelin H."/>
            <person name="Glass J.I."/>
            <person name="Rusch D."/>
            <person name="Podicherti R."/>
            <person name="Tsui H.-C.T."/>
            <person name="Winkler M.E."/>
        </authorList>
    </citation>
    <scope>NUCLEOTIDE SEQUENCE</scope>
</reference>
<evidence type="ECO:0008006" key="4">
    <source>
        <dbReference type="Google" id="ProtNLM"/>
    </source>
</evidence>
<name>A0A382ATJ8_9ZZZZ</name>
<dbReference type="GO" id="GO:0000166">
    <property type="term" value="F:nucleotide binding"/>
    <property type="evidence" value="ECO:0007669"/>
    <property type="project" value="InterPro"/>
</dbReference>
<dbReference type="Pfam" id="PF01408">
    <property type="entry name" value="GFO_IDH_MocA"/>
    <property type="match status" value="1"/>
</dbReference>
<evidence type="ECO:0000313" key="3">
    <source>
        <dbReference type="EMBL" id="SVB04694.1"/>
    </source>
</evidence>
<feature type="domain" description="Gfo/Idh/MocA-like oxidoreductase bacterial type C-terminal" evidence="2">
    <location>
        <begin position="198"/>
        <end position="278"/>
    </location>
</feature>
<dbReference type="SUPFAM" id="SSF55347">
    <property type="entry name" value="Glyceraldehyde-3-phosphate dehydrogenase-like, C-terminal domain"/>
    <property type="match status" value="1"/>
</dbReference>
<sequence length="442" mass="49040">MNRRHFLQATSASAIVAGAPAIVRGRNLNSTLQLAAVGTEGRGWADLSAMASHAKGKYIALCDVDLARTAKARKLNPDAPIFQDYREMLAKTGDTVDAVTVGIPDHMHARVSLDCMRQGKHLFCQKPLTHNVWEARQMRLQAAKSKVITRMGNQIHSHTFYRTAVELVQKGAIGKVQRVHSWVAATGHGKSGHIDRPPTAPIPKTLAWDIWLGVAPERPYVQGKVYHPWGWRDWQDFGNGALGDFGCHILDPVFTALRIDKAPTEIKCSYHSGMNDEVWPAQNVVEYKFPGNELTEKILPITWYDGNRLPRDHGRHLPRNQALPASGSLLIGKEGTLVLPHVGAPKLYPEEKFADYSYKPAEGQNHFHGFIDGCLTGKQPSDGFDYAGPLTEAVLLGNIAARHRGDHLKWQAEPMKLTGPSGDLSKFLRRDYRDGWDIKPTA</sequence>
<evidence type="ECO:0000259" key="2">
    <source>
        <dbReference type="Pfam" id="PF19051"/>
    </source>
</evidence>
<dbReference type="EMBL" id="UINC01026727">
    <property type="protein sequence ID" value="SVB04694.1"/>
    <property type="molecule type" value="Genomic_DNA"/>
</dbReference>
<evidence type="ECO:0000259" key="1">
    <source>
        <dbReference type="Pfam" id="PF01408"/>
    </source>
</evidence>